<gene>
    <name evidence="14" type="ORF">JWV37_08355</name>
</gene>
<evidence type="ECO:0000259" key="12">
    <source>
        <dbReference type="Pfam" id="PF01743"/>
    </source>
</evidence>
<evidence type="ECO:0000256" key="8">
    <source>
        <dbReference type="ARBA" id="ARBA00022840"/>
    </source>
</evidence>
<dbReference type="Pfam" id="PF12627">
    <property type="entry name" value="PolyA_pol_RNAbd"/>
    <property type="match status" value="1"/>
</dbReference>
<evidence type="ECO:0000256" key="2">
    <source>
        <dbReference type="ARBA" id="ARBA00022679"/>
    </source>
</evidence>
<keyword evidence="9" id="KW-0460">Magnesium</keyword>
<reference evidence="14 15" key="3">
    <citation type="submission" date="2021-02" db="EMBL/GenBank/DDBJ databases">
        <authorList>
            <person name="Merkel A.Y."/>
        </authorList>
    </citation>
    <scope>NUCLEOTIDE SEQUENCE [LARGE SCALE GENOMIC DNA]</scope>
    <source>
        <strain evidence="14 15">T05b</strain>
    </source>
</reference>
<evidence type="ECO:0000256" key="6">
    <source>
        <dbReference type="ARBA" id="ARBA00022741"/>
    </source>
</evidence>
<dbReference type="Gene3D" id="3.30.460.10">
    <property type="entry name" value="Beta Polymerase, domain 2"/>
    <property type="match status" value="1"/>
</dbReference>
<evidence type="ECO:0000256" key="7">
    <source>
        <dbReference type="ARBA" id="ARBA00022800"/>
    </source>
</evidence>
<name>A0ABS2WT38_9BACT</name>
<keyword evidence="7" id="KW-0692">RNA repair</keyword>
<dbReference type="Gene3D" id="1.10.3090.10">
    <property type="entry name" value="cca-adding enzyme, domain 2"/>
    <property type="match status" value="1"/>
</dbReference>
<feature type="domain" description="tRNA nucleotidyltransferase/poly(A) polymerase RNA and SrmB- binding" evidence="13">
    <location>
        <begin position="174"/>
        <end position="228"/>
    </location>
</feature>
<dbReference type="InterPro" id="IPR002646">
    <property type="entry name" value="PolA_pol_head_dom"/>
</dbReference>
<accession>A0ABS2WT38</accession>
<reference evidence="15" key="1">
    <citation type="submission" date="2021-02" db="EMBL/GenBank/DDBJ databases">
        <title>Sulfurospirillum tamanensis sp. nov.</title>
        <authorList>
            <person name="Merkel A.Y."/>
        </authorList>
    </citation>
    <scope>NUCLEOTIDE SEQUENCE [LARGE SCALE GENOMIC DNA]</scope>
    <source>
        <strain evidence="15">T05b</strain>
    </source>
</reference>
<protein>
    <submittedName>
        <fullName evidence="14">CCA tRNA nucleotidyltransferase</fullName>
    </submittedName>
</protein>
<evidence type="ECO:0000256" key="3">
    <source>
        <dbReference type="ARBA" id="ARBA00022694"/>
    </source>
</evidence>
<comment type="similarity">
    <text evidence="11">Belongs to the tRNA nucleotidyltransferase/poly(A) polymerase family.</text>
</comment>
<dbReference type="EMBL" id="JAFHKK010000017">
    <property type="protein sequence ID" value="MBN2964791.1"/>
    <property type="molecule type" value="Genomic_DNA"/>
</dbReference>
<keyword evidence="2 11" id="KW-0808">Transferase</keyword>
<proteinExistence type="inferred from homology"/>
<dbReference type="PANTHER" id="PTHR47545:SF1">
    <property type="entry name" value="MULTIFUNCTIONAL CCA PROTEIN"/>
    <property type="match status" value="1"/>
</dbReference>
<dbReference type="InterPro" id="IPR050124">
    <property type="entry name" value="tRNA_CCA-adding_enzyme"/>
</dbReference>
<dbReference type="CDD" id="cd05398">
    <property type="entry name" value="NT_ClassII-CCAase"/>
    <property type="match status" value="1"/>
</dbReference>
<evidence type="ECO:0000256" key="5">
    <source>
        <dbReference type="ARBA" id="ARBA00022723"/>
    </source>
</evidence>
<keyword evidence="15" id="KW-1185">Reference proteome</keyword>
<evidence type="ECO:0000313" key="15">
    <source>
        <dbReference type="Proteomes" id="UP000703590"/>
    </source>
</evidence>
<evidence type="ECO:0000256" key="4">
    <source>
        <dbReference type="ARBA" id="ARBA00022695"/>
    </source>
</evidence>
<dbReference type="PANTHER" id="PTHR47545">
    <property type="entry name" value="MULTIFUNCTIONAL CCA PROTEIN"/>
    <property type="match status" value="1"/>
</dbReference>
<evidence type="ECO:0000256" key="11">
    <source>
        <dbReference type="RuleBase" id="RU003953"/>
    </source>
</evidence>
<keyword evidence="5" id="KW-0479">Metal-binding</keyword>
<comment type="cofactor">
    <cofactor evidence="1">
        <name>Mg(2+)</name>
        <dbReference type="ChEBI" id="CHEBI:18420"/>
    </cofactor>
</comment>
<evidence type="ECO:0000256" key="10">
    <source>
        <dbReference type="ARBA" id="ARBA00022884"/>
    </source>
</evidence>
<sequence length="374" mass="42573">MSPLAALSPALLRQLSSLKTLLFSHTSRAYIVGGAVRDLLLGRPVKDIDIEVYDIAPEAFDALMHSWGAKGVGKSFFVYKFGDIDLSLPRLETKVAKGHQGFEVRACQDERLASKRRDFTINALMLHLFDEKLVDFWGGSVDLKVGVLRLVDAQKFGEDPLRVLRGVRFAASFGFHIAPQTQEIMKKLNILELSQTRITWELEKLFIAPFVAHGVLYMYRLGLFDTLFGITPSWRAVAKFSRALMRHLPYCPPSLRPYLWLFVACHYFDFDASMVVQKLALPSRYRRFLEKTPFGHEHMSDYELVQVALTRPLKTWVGIARPGYEARARALGVYECVFDGGVRVEEVMAEGFCGKTLGEELRRRIRARAKSLYM</sequence>
<keyword evidence="8" id="KW-0067">ATP-binding</keyword>
<reference evidence="14 15" key="2">
    <citation type="submission" date="2021-02" db="EMBL/GenBank/DDBJ databases">
        <title>Sulfurospirillum tamanensis sp. nov.</title>
        <authorList>
            <person name="Frolova A."/>
            <person name="Merkel A."/>
            <person name="Slobodkin A."/>
        </authorList>
    </citation>
    <scope>NUCLEOTIDE SEQUENCE [LARGE SCALE GENOMIC DNA]</scope>
    <source>
        <strain evidence="14 15">T05b</strain>
    </source>
</reference>
<dbReference type="SUPFAM" id="SSF81301">
    <property type="entry name" value="Nucleotidyltransferase"/>
    <property type="match status" value="1"/>
</dbReference>
<dbReference type="RefSeq" id="WP_205459339.1">
    <property type="nucleotide sequence ID" value="NZ_JAFHKK010000017.1"/>
</dbReference>
<comment type="caution">
    <text evidence="14">The sequence shown here is derived from an EMBL/GenBank/DDBJ whole genome shotgun (WGS) entry which is preliminary data.</text>
</comment>
<dbReference type="Pfam" id="PF01743">
    <property type="entry name" value="PolyA_pol"/>
    <property type="match status" value="1"/>
</dbReference>
<evidence type="ECO:0000259" key="13">
    <source>
        <dbReference type="Pfam" id="PF12627"/>
    </source>
</evidence>
<evidence type="ECO:0000256" key="9">
    <source>
        <dbReference type="ARBA" id="ARBA00022842"/>
    </source>
</evidence>
<dbReference type="SUPFAM" id="SSF81891">
    <property type="entry name" value="Poly A polymerase C-terminal region-like"/>
    <property type="match status" value="1"/>
</dbReference>
<evidence type="ECO:0000256" key="1">
    <source>
        <dbReference type="ARBA" id="ARBA00001946"/>
    </source>
</evidence>
<keyword evidence="6" id="KW-0547">Nucleotide-binding</keyword>
<organism evidence="14 15">
    <name type="scientific">Sulfurospirillum tamanense</name>
    <dbReference type="NCBI Taxonomy" id="2813362"/>
    <lineage>
        <taxon>Bacteria</taxon>
        <taxon>Pseudomonadati</taxon>
        <taxon>Campylobacterota</taxon>
        <taxon>Epsilonproteobacteria</taxon>
        <taxon>Campylobacterales</taxon>
        <taxon>Sulfurospirillaceae</taxon>
        <taxon>Sulfurospirillum</taxon>
    </lineage>
</organism>
<evidence type="ECO:0000313" key="14">
    <source>
        <dbReference type="EMBL" id="MBN2964791.1"/>
    </source>
</evidence>
<feature type="domain" description="Poly A polymerase head" evidence="12">
    <location>
        <begin position="29"/>
        <end position="149"/>
    </location>
</feature>
<keyword evidence="4" id="KW-0548">Nucleotidyltransferase</keyword>
<dbReference type="InterPro" id="IPR043519">
    <property type="entry name" value="NT_sf"/>
</dbReference>
<dbReference type="Proteomes" id="UP000703590">
    <property type="component" value="Unassembled WGS sequence"/>
</dbReference>
<keyword evidence="3" id="KW-0819">tRNA processing</keyword>
<keyword evidence="10 11" id="KW-0694">RNA-binding</keyword>
<dbReference type="InterPro" id="IPR032828">
    <property type="entry name" value="PolyA_RNA-bd"/>
</dbReference>